<dbReference type="PANTHER" id="PTHR23235:SF142">
    <property type="entry name" value="ZINC FINGER PROTEIN 384"/>
    <property type="match status" value="1"/>
</dbReference>
<dbReference type="GO" id="GO:0000981">
    <property type="term" value="F:DNA-binding transcription factor activity, RNA polymerase II-specific"/>
    <property type="evidence" value="ECO:0007669"/>
    <property type="project" value="TreeGrafter"/>
</dbReference>
<dbReference type="GO" id="GO:0000978">
    <property type="term" value="F:RNA polymerase II cis-regulatory region sequence-specific DNA binding"/>
    <property type="evidence" value="ECO:0007669"/>
    <property type="project" value="TreeGrafter"/>
</dbReference>
<sequence length="357" mass="40331">MISIFCLRCSQISTSVEGLRCFYCDNDESRTAITANIHPPVPEPGNVSPGYYVPAADASTQTVEEDFMLLEPTREASTQTTDNDFNLLAQIVGCHGHENCIIKDCCSNGKTSQDFDQVDTAKKNPLPANPNRNKNDSHNQSFDMFNSGMVGTLLEAVDEPHLASKQLTYFYEQSSTEEYENKPEFDGMLRMQGTMEPTEYVNNVGKLDFAGSILFHFENPTLNYLSDSSVNVEGQEKDNIPPVLSSLCQRNPQENLVTANTVAEENARTSYGTSKKNCGKCRRYFFKESTFYAHMQNNCDPNPFKCDKCVAKFPFKYNLSQHQLVHTGEKPFKCSQCDYATAWVWNLNKHMKKHTKK</sequence>
<evidence type="ECO:0000256" key="1">
    <source>
        <dbReference type="ARBA" id="ARBA00022723"/>
    </source>
</evidence>
<accession>A0A4Y2TJS0</accession>
<dbReference type="OrthoDB" id="8922241at2759"/>
<evidence type="ECO:0000256" key="2">
    <source>
        <dbReference type="ARBA" id="ARBA00022737"/>
    </source>
</evidence>
<evidence type="ECO:0000256" key="3">
    <source>
        <dbReference type="ARBA" id="ARBA00022771"/>
    </source>
</evidence>
<organism evidence="9 10">
    <name type="scientific">Araneus ventricosus</name>
    <name type="common">Orbweaver spider</name>
    <name type="synonym">Epeira ventricosa</name>
    <dbReference type="NCBI Taxonomy" id="182803"/>
    <lineage>
        <taxon>Eukaryota</taxon>
        <taxon>Metazoa</taxon>
        <taxon>Ecdysozoa</taxon>
        <taxon>Arthropoda</taxon>
        <taxon>Chelicerata</taxon>
        <taxon>Arachnida</taxon>
        <taxon>Araneae</taxon>
        <taxon>Araneomorphae</taxon>
        <taxon>Entelegynae</taxon>
        <taxon>Araneoidea</taxon>
        <taxon>Araneidae</taxon>
        <taxon>Araneus</taxon>
    </lineage>
</organism>
<evidence type="ECO:0000256" key="4">
    <source>
        <dbReference type="ARBA" id="ARBA00022833"/>
    </source>
</evidence>
<evidence type="ECO:0000256" key="5">
    <source>
        <dbReference type="ARBA" id="ARBA00023242"/>
    </source>
</evidence>
<reference evidence="9 10" key="1">
    <citation type="journal article" date="2019" name="Sci. Rep.">
        <title>Orb-weaving spider Araneus ventricosus genome elucidates the spidroin gene catalogue.</title>
        <authorList>
            <person name="Kono N."/>
            <person name="Nakamura H."/>
            <person name="Ohtoshi R."/>
            <person name="Moran D.A.P."/>
            <person name="Shinohara A."/>
            <person name="Yoshida Y."/>
            <person name="Fujiwara M."/>
            <person name="Mori M."/>
            <person name="Tomita M."/>
            <person name="Arakawa K."/>
        </authorList>
    </citation>
    <scope>NUCLEOTIDE SEQUENCE [LARGE SCALE GENOMIC DNA]</scope>
</reference>
<proteinExistence type="predicted"/>
<keyword evidence="5" id="KW-0539">Nucleus</keyword>
<keyword evidence="3 6" id="KW-0863">Zinc-finger</keyword>
<dbReference type="PROSITE" id="PS50157">
    <property type="entry name" value="ZINC_FINGER_C2H2_2"/>
    <property type="match status" value="2"/>
</dbReference>
<dbReference type="InterPro" id="IPR036236">
    <property type="entry name" value="Znf_C2H2_sf"/>
</dbReference>
<keyword evidence="10" id="KW-1185">Reference proteome</keyword>
<gene>
    <name evidence="9" type="ORF">AVEN_196873_1</name>
</gene>
<dbReference type="Proteomes" id="UP000499080">
    <property type="component" value="Unassembled WGS sequence"/>
</dbReference>
<dbReference type="Gene3D" id="3.30.160.60">
    <property type="entry name" value="Classic Zinc Finger"/>
    <property type="match status" value="2"/>
</dbReference>
<dbReference type="PANTHER" id="PTHR23235">
    <property type="entry name" value="KRUEPPEL-LIKE TRANSCRIPTION FACTOR"/>
    <property type="match status" value="1"/>
</dbReference>
<dbReference type="AlphaFoldDB" id="A0A4Y2TJS0"/>
<evidence type="ECO:0000256" key="6">
    <source>
        <dbReference type="PROSITE-ProRule" id="PRU00042"/>
    </source>
</evidence>
<dbReference type="PROSITE" id="PS00028">
    <property type="entry name" value="ZINC_FINGER_C2H2_1"/>
    <property type="match status" value="1"/>
</dbReference>
<dbReference type="SMART" id="SM00355">
    <property type="entry name" value="ZnF_C2H2"/>
    <property type="match status" value="2"/>
</dbReference>
<dbReference type="FunFam" id="3.30.160.60:FF:000882">
    <property type="entry name" value="Predicted gene, 21060"/>
    <property type="match status" value="1"/>
</dbReference>
<evidence type="ECO:0000313" key="10">
    <source>
        <dbReference type="Proteomes" id="UP000499080"/>
    </source>
</evidence>
<name>A0A4Y2TJS0_ARAVE</name>
<dbReference type="EMBL" id="BGPR01028687">
    <property type="protein sequence ID" value="GBN99993.1"/>
    <property type="molecule type" value="Genomic_DNA"/>
</dbReference>
<keyword evidence="2" id="KW-0677">Repeat</keyword>
<evidence type="ECO:0000259" key="8">
    <source>
        <dbReference type="PROSITE" id="PS50157"/>
    </source>
</evidence>
<dbReference type="InterPro" id="IPR013087">
    <property type="entry name" value="Znf_C2H2_type"/>
</dbReference>
<evidence type="ECO:0000313" key="9">
    <source>
        <dbReference type="EMBL" id="GBN99993.1"/>
    </source>
</evidence>
<feature type="region of interest" description="Disordered" evidence="7">
    <location>
        <begin position="120"/>
        <end position="139"/>
    </location>
</feature>
<evidence type="ECO:0000256" key="7">
    <source>
        <dbReference type="SAM" id="MobiDB-lite"/>
    </source>
</evidence>
<protein>
    <recommendedName>
        <fullName evidence="8">C2H2-type domain-containing protein</fullName>
    </recommendedName>
</protein>
<dbReference type="GO" id="GO:0008270">
    <property type="term" value="F:zinc ion binding"/>
    <property type="evidence" value="ECO:0007669"/>
    <property type="project" value="UniProtKB-KW"/>
</dbReference>
<comment type="caution">
    <text evidence="9">The sequence shown here is derived from an EMBL/GenBank/DDBJ whole genome shotgun (WGS) entry which is preliminary data.</text>
</comment>
<dbReference type="SUPFAM" id="SSF57667">
    <property type="entry name" value="beta-beta-alpha zinc fingers"/>
    <property type="match status" value="1"/>
</dbReference>
<keyword evidence="1" id="KW-0479">Metal-binding</keyword>
<dbReference type="Pfam" id="PF13909">
    <property type="entry name" value="zf-H2C2_5"/>
    <property type="match status" value="1"/>
</dbReference>
<feature type="domain" description="C2H2-type" evidence="8">
    <location>
        <begin position="332"/>
        <end position="357"/>
    </location>
</feature>
<feature type="domain" description="C2H2-type" evidence="8">
    <location>
        <begin position="304"/>
        <end position="331"/>
    </location>
</feature>
<keyword evidence="4" id="KW-0862">Zinc</keyword>